<dbReference type="InterPro" id="IPR027417">
    <property type="entry name" value="P-loop_NTPase"/>
</dbReference>
<dbReference type="InterPro" id="IPR003495">
    <property type="entry name" value="CobW/HypB/UreG_nucleotide-bd"/>
</dbReference>
<dbReference type="Proteomes" id="UP000000323">
    <property type="component" value="Chromosome 2"/>
</dbReference>
<dbReference type="eggNOG" id="COG0523">
    <property type="taxonomic scope" value="Bacteria"/>
</dbReference>
<evidence type="ECO:0000313" key="2">
    <source>
        <dbReference type="EMBL" id="ACZ43364.1"/>
    </source>
</evidence>
<feature type="domain" description="CobW/HypB/UreG nucleotide-binding" evidence="1">
    <location>
        <begin position="5"/>
        <end position="169"/>
    </location>
</feature>
<dbReference type="Pfam" id="PF02492">
    <property type="entry name" value="cobW"/>
    <property type="match status" value="1"/>
</dbReference>
<evidence type="ECO:0000259" key="1">
    <source>
        <dbReference type="Pfam" id="PF02492"/>
    </source>
</evidence>
<organism evidence="2 3">
    <name type="scientific">Thermobaculum terrenum (strain ATCC BAA-798 / CCMEE 7001 / YNP1)</name>
    <dbReference type="NCBI Taxonomy" id="525904"/>
    <lineage>
        <taxon>Bacteria</taxon>
        <taxon>Bacillati</taxon>
        <taxon>Chloroflexota</taxon>
        <taxon>Chloroflexia</taxon>
        <taxon>Candidatus Thermobaculales</taxon>
        <taxon>Candidatus Thermobaculaceae</taxon>
        <taxon>Thermobaculum</taxon>
    </lineage>
</organism>
<sequence>MSGRVVLVGGFLGAGKTTLLLRAARQLERRGLKVGVVTNDQGTQLVDTALARGASVPVMEVTGGCFCCRFDELLNALHAELTLGCQVVLAEPVGSCTDLLATVVRPLLRMHPGLEVAPLSVLIDPTKDSSKLPEHIRYLYQQQLEEAELLVINKVDLLSYRAPEVLREVRAAHPASRCVPISALTGESVDAWLELVLGGTTAADRDLALDYDRYAAAEAALGWLNCSGSLSADGPYKLKGWAERVLTSIGQAAQKRGAPVGHLKLYLQVAEAQYRASLLDALPEVQWDSSPGAHEVAASRFVLNARVGLEPDLLAKIAQQTLAAASAASGAKLVVEAVECFAPSPPRPTYRLDVAGRSVLPIYRSTKPTEG</sequence>
<dbReference type="HOGENOM" id="CLU_749321_0_0_0"/>
<dbReference type="PANTHER" id="PTHR43603">
    <property type="entry name" value="COBW DOMAIN-CONTAINING PROTEIN DDB_G0274527"/>
    <property type="match status" value="1"/>
</dbReference>
<dbReference type="InterPro" id="IPR051927">
    <property type="entry name" value="Zn_Chap_cDPG_Synth"/>
</dbReference>
<dbReference type="PANTHER" id="PTHR43603:SF1">
    <property type="entry name" value="ZINC-REGULATED GTPASE METALLOPROTEIN ACTIVATOR 1"/>
    <property type="match status" value="1"/>
</dbReference>
<protein>
    <submittedName>
        <fullName evidence="2">Cobalamin synthesis protein P47K</fullName>
    </submittedName>
</protein>
<reference evidence="3" key="1">
    <citation type="journal article" date="2010" name="Stand. Genomic Sci.">
        <title>Complete genome sequence of 'Thermobaculum terrenum' type strain (YNP1).</title>
        <authorList>
            <person name="Kiss H."/>
            <person name="Cleland D."/>
            <person name="Lapidus A."/>
            <person name="Lucas S."/>
            <person name="Glavina Del Rio T."/>
            <person name="Nolan M."/>
            <person name="Tice H."/>
            <person name="Han C."/>
            <person name="Goodwin L."/>
            <person name="Pitluck S."/>
            <person name="Liolios K."/>
            <person name="Ivanova N."/>
            <person name="Mavromatis K."/>
            <person name="Ovchinnikova G."/>
            <person name="Pati A."/>
            <person name="Chen A."/>
            <person name="Palaniappan K."/>
            <person name="Land M."/>
            <person name="Hauser L."/>
            <person name="Chang Y."/>
            <person name="Jeffries C."/>
            <person name="Lu M."/>
            <person name="Brettin T."/>
            <person name="Detter J."/>
            <person name="Goker M."/>
            <person name="Tindall B."/>
            <person name="Beck B."/>
            <person name="McDermott T."/>
            <person name="Woyke T."/>
            <person name="Bristow J."/>
            <person name="Eisen J."/>
            <person name="Markowitz V."/>
            <person name="Hugenholtz P."/>
            <person name="Kyrpides N."/>
            <person name="Klenk H."/>
            <person name="Cheng J."/>
        </authorList>
    </citation>
    <scope>NUCLEOTIDE SEQUENCE [LARGE SCALE GENOMIC DNA]</scope>
    <source>
        <strain evidence="3">ATCC BAA-798 / YNP1</strain>
    </source>
</reference>
<accession>D1CHZ3</accession>
<evidence type="ECO:0000313" key="3">
    <source>
        <dbReference type="Proteomes" id="UP000000323"/>
    </source>
</evidence>
<dbReference type="OrthoDB" id="9808822at2"/>
<gene>
    <name evidence="2" type="ordered locus">Tter_2471</name>
</gene>
<dbReference type="EMBL" id="CP001826">
    <property type="protein sequence ID" value="ACZ43364.1"/>
    <property type="molecule type" value="Genomic_DNA"/>
</dbReference>
<name>D1CHZ3_THET1</name>
<dbReference type="SUPFAM" id="SSF52540">
    <property type="entry name" value="P-loop containing nucleoside triphosphate hydrolases"/>
    <property type="match status" value="1"/>
</dbReference>
<dbReference type="KEGG" id="ttr:Tter_2471"/>
<dbReference type="STRING" id="525904.Tter_2471"/>
<proteinExistence type="predicted"/>
<dbReference type="AlphaFoldDB" id="D1CHZ3"/>
<dbReference type="Gene3D" id="3.40.50.300">
    <property type="entry name" value="P-loop containing nucleotide triphosphate hydrolases"/>
    <property type="match status" value="1"/>
</dbReference>
<keyword evidence="3" id="KW-1185">Reference proteome</keyword>
<dbReference type="RefSeq" id="WP_012876395.1">
    <property type="nucleotide sequence ID" value="NC_013526.1"/>
</dbReference>